<feature type="region of interest" description="Disordered" evidence="1">
    <location>
        <begin position="1"/>
        <end position="33"/>
    </location>
</feature>
<comment type="caution">
    <text evidence="2">The sequence shown here is derived from an EMBL/GenBank/DDBJ whole genome shotgun (WGS) entry which is preliminary data.</text>
</comment>
<evidence type="ECO:0000313" key="3">
    <source>
        <dbReference type="Proteomes" id="UP000037326"/>
    </source>
</evidence>
<protein>
    <submittedName>
        <fullName evidence="2">Uncharacterized protein</fullName>
    </submittedName>
</protein>
<accession>A0A0K9F4T6</accession>
<evidence type="ECO:0000256" key="1">
    <source>
        <dbReference type="SAM" id="MobiDB-lite"/>
    </source>
</evidence>
<evidence type="ECO:0000313" key="2">
    <source>
        <dbReference type="EMBL" id="KMY29188.1"/>
    </source>
</evidence>
<organism evidence="2 3">
    <name type="scientific">Lysinibacillus xylanilyticus</name>
    <dbReference type="NCBI Taxonomy" id="582475"/>
    <lineage>
        <taxon>Bacteria</taxon>
        <taxon>Bacillati</taxon>
        <taxon>Bacillota</taxon>
        <taxon>Bacilli</taxon>
        <taxon>Bacillales</taxon>
        <taxon>Bacillaceae</taxon>
        <taxon>Lysinibacillus</taxon>
    </lineage>
</organism>
<feature type="compositionally biased region" description="Basic residues" evidence="1">
    <location>
        <begin position="12"/>
        <end position="30"/>
    </location>
</feature>
<proteinExistence type="predicted"/>
<dbReference type="PATRIC" id="fig|582475.4.peg.2847"/>
<feature type="compositionally biased region" description="Polar residues" evidence="1">
    <location>
        <begin position="1"/>
        <end position="11"/>
    </location>
</feature>
<dbReference type="AlphaFoldDB" id="A0A0K9F4T6"/>
<sequence>MPHISNHATQRNLRRKKSLHHQKKRRRKSKVERDAWLTEQEEIKANQSTYEKEIKDPLDTLWQEVPVEPSWGIKKNNNGKNTF</sequence>
<dbReference type="Proteomes" id="UP000037326">
    <property type="component" value="Unassembled WGS sequence"/>
</dbReference>
<reference evidence="3" key="1">
    <citation type="submission" date="2015-07" db="EMBL/GenBank/DDBJ databases">
        <authorList>
            <consortium name="Consortium for Microbial Forensics and Genomics (microFORGE)"/>
            <person name="Knight B.M."/>
            <person name="Roberts D.P."/>
            <person name="Lin D."/>
            <person name="Hari K."/>
            <person name="Fletcher J."/>
            <person name="Melcher U."/>
            <person name="Blagden T."/>
            <person name="Winegar R.A."/>
        </authorList>
    </citation>
    <scope>NUCLEOTIDE SEQUENCE [LARGE SCALE GENOMIC DNA]</scope>
    <source>
        <strain evidence="3">DSM 23493</strain>
    </source>
</reference>
<name>A0A0K9F4T6_9BACI</name>
<gene>
    <name evidence="2" type="ORF">ACZ11_18910</name>
</gene>
<dbReference type="OrthoDB" id="5751230at2"/>
<dbReference type="EMBL" id="LFXJ01000010">
    <property type="protein sequence ID" value="KMY29188.1"/>
    <property type="molecule type" value="Genomic_DNA"/>
</dbReference>